<keyword evidence="6" id="KW-1278">Translocase</keyword>
<dbReference type="InterPro" id="IPR059000">
    <property type="entry name" value="ATPase_P-type_domA"/>
</dbReference>
<feature type="transmembrane region" description="Helical" evidence="11">
    <location>
        <begin position="571"/>
        <end position="592"/>
    </location>
</feature>
<evidence type="ECO:0000256" key="5">
    <source>
        <dbReference type="ARBA" id="ARBA00022723"/>
    </source>
</evidence>
<keyword evidence="5 11" id="KW-0479">Metal-binding</keyword>
<dbReference type="EMBL" id="CP006721">
    <property type="protein sequence ID" value="AGX43088.1"/>
    <property type="molecule type" value="Genomic_DNA"/>
</dbReference>
<dbReference type="PANTHER" id="PTHR48085">
    <property type="entry name" value="CADMIUM/ZINC-TRANSPORTING ATPASE HMA2-RELATED"/>
    <property type="match status" value="1"/>
</dbReference>
<dbReference type="SFLD" id="SFLDF00027">
    <property type="entry name" value="p-type_atpase"/>
    <property type="match status" value="1"/>
</dbReference>
<evidence type="ECO:0000256" key="4">
    <source>
        <dbReference type="ARBA" id="ARBA00022692"/>
    </source>
</evidence>
<reference evidence="13 14" key="1">
    <citation type="journal article" date="2013" name="Genome Announc.">
        <title>Complete Genome Sequence of the Solvent Producer Clostridium saccharobutylicum NCP262 (DSM 13864).</title>
        <authorList>
            <person name="Poehlein A."/>
            <person name="Hartwich K."/>
            <person name="Krabben P."/>
            <person name="Ehrenreich A."/>
            <person name="Liebl W."/>
            <person name="Durre P."/>
            <person name="Gottschalk G."/>
            <person name="Daniel R."/>
        </authorList>
    </citation>
    <scope>NUCLEOTIDE SEQUENCE [LARGE SCALE GENOMIC DNA]</scope>
    <source>
        <strain evidence="13">DSM 13864</strain>
    </source>
</reference>
<evidence type="ECO:0000256" key="10">
    <source>
        <dbReference type="ARBA" id="ARBA00049338"/>
    </source>
</evidence>
<keyword evidence="7 11" id="KW-1133">Transmembrane helix</keyword>
<dbReference type="PRINTS" id="PR00119">
    <property type="entry name" value="CATATPASE"/>
</dbReference>
<comment type="subcellular location">
    <subcellularLocation>
        <location evidence="1">Cell membrane</location>
        <topology evidence="1">Multi-pass membrane protein</topology>
    </subcellularLocation>
</comment>
<evidence type="ECO:0000256" key="2">
    <source>
        <dbReference type="ARBA" id="ARBA00006024"/>
    </source>
</evidence>
<dbReference type="SFLD" id="SFLDS00003">
    <property type="entry name" value="Haloacid_Dehalogenase"/>
    <property type="match status" value="1"/>
</dbReference>
<dbReference type="GO" id="GO:0046872">
    <property type="term" value="F:metal ion binding"/>
    <property type="evidence" value="ECO:0007669"/>
    <property type="project" value="UniProtKB-KW"/>
</dbReference>
<dbReference type="InterPro" id="IPR023299">
    <property type="entry name" value="ATPase_P-typ_cyto_dom_N"/>
</dbReference>
<dbReference type="Pfam" id="PF00702">
    <property type="entry name" value="Hydrolase"/>
    <property type="match status" value="1"/>
</dbReference>
<evidence type="ECO:0000256" key="7">
    <source>
        <dbReference type="ARBA" id="ARBA00022989"/>
    </source>
</evidence>
<dbReference type="Gene3D" id="3.40.50.1000">
    <property type="entry name" value="HAD superfamily/HAD-like"/>
    <property type="match status" value="1"/>
</dbReference>
<dbReference type="InterPro" id="IPR044492">
    <property type="entry name" value="P_typ_ATPase_HD_dom"/>
</dbReference>
<dbReference type="Gene3D" id="3.40.1110.10">
    <property type="entry name" value="Calcium-transporting ATPase, cytoplasmic domain N"/>
    <property type="match status" value="2"/>
</dbReference>
<dbReference type="PANTHER" id="PTHR48085:SF5">
    <property type="entry name" value="CADMIUM_ZINC-TRANSPORTING ATPASE HMA4-RELATED"/>
    <property type="match status" value="1"/>
</dbReference>
<feature type="transmembrane region" description="Helical" evidence="11">
    <location>
        <begin position="73"/>
        <end position="101"/>
    </location>
</feature>
<dbReference type="HOGENOM" id="CLU_001771_11_2_9"/>
<sequence>MNKIKEFFEDEDKRTVLFLVLSLFSLLISFLHIEIFKIDIAWVAIVLCGLPIVKGAIEGLITKFDIKADVLVAIALVASVLIGETFAAGEVAFIMTLGALLEERTVAKARAGIEKLINLTPRTARVVRNGIEDIIAAEKVKISDILRVLPGETIAVDGFIISGQTSINQSVMTGESLPVDKGVGNEVFSGTVNQFGAFDMKATKIDEDSSLKRMIKLVESADASKAKIVGMADNWATWIVVVALVSAAGTWFVTGEIIRAVTILVVFCPCSLVLATPTAIMAGIGNATKHGILVREGDALERLAKVNRIAFDKTGTLTYGKPDVVAIESFNKDISSEKLLEITASAELRSEHPLGKSVVSHFKAKSNYTLEDPQKFELIAGRGVKSVVKGDTILAGNSELLTENCIEISKEILGKASTFIKEGSTVIYVAINSLASGFIVLSDTLRNDSKSMINKLHSINVESILLTGDNPQAASHIAKSVGITNVHYECLPEDKMSAIEEYQNKNEMVCMIGDGINDAPALKKAYVGIAMGGIGSDIAVDAADIALVSDDIKSIPHLLSLSQKAMNTIKWNLSLSMILNFVAIILAMTGILTPIVGALVHNLGSVAVIINSALLLNFKSE</sequence>
<evidence type="ECO:0000256" key="1">
    <source>
        <dbReference type="ARBA" id="ARBA00004651"/>
    </source>
</evidence>
<dbReference type="InterPro" id="IPR008250">
    <property type="entry name" value="ATPase_P-typ_transduc_dom_A_sf"/>
</dbReference>
<feature type="domain" description="P-type ATPase A" evidence="12">
    <location>
        <begin position="118"/>
        <end position="219"/>
    </location>
</feature>
<dbReference type="PRINTS" id="PR00120">
    <property type="entry name" value="HATPASE"/>
</dbReference>
<dbReference type="InterPro" id="IPR001757">
    <property type="entry name" value="P_typ_ATPase"/>
</dbReference>
<feature type="transmembrane region" description="Helical" evidence="11">
    <location>
        <begin position="260"/>
        <end position="285"/>
    </location>
</feature>
<feature type="transmembrane region" description="Helical" evidence="11">
    <location>
        <begin position="235"/>
        <end position="254"/>
    </location>
</feature>
<keyword evidence="8 11" id="KW-0472">Membrane</keyword>
<dbReference type="GeneID" id="55474561"/>
<evidence type="ECO:0000313" key="13">
    <source>
        <dbReference type="EMBL" id="AGX43088.1"/>
    </source>
</evidence>
<organism evidence="13 14">
    <name type="scientific">Clostridium saccharobutylicum DSM 13864</name>
    <dbReference type="NCBI Taxonomy" id="1345695"/>
    <lineage>
        <taxon>Bacteria</taxon>
        <taxon>Bacillati</taxon>
        <taxon>Bacillota</taxon>
        <taxon>Clostridia</taxon>
        <taxon>Eubacteriales</taxon>
        <taxon>Clostridiaceae</taxon>
        <taxon>Clostridium</taxon>
    </lineage>
</organism>
<keyword evidence="11" id="KW-0547">Nucleotide-binding</keyword>
<dbReference type="GO" id="GO:0016887">
    <property type="term" value="F:ATP hydrolysis activity"/>
    <property type="evidence" value="ECO:0007669"/>
    <property type="project" value="InterPro"/>
</dbReference>
<evidence type="ECO:0000256" key="11">
    <source>
        <dbReference type="RuleBase" id="RU362081"/>
    </source>
</evidence>
<accession>U5MRF2</accession>
<dbReference type="Proteomes" id="UP000017118">
    <property type="component" value="Chromosome"/>
</dbReference>
<dbReference type="GO" id="GO:0005524">
    <property type="term" value="F:ATP binding"/>
    <property type="evidence" value="ECO:0007669"/>
    <property type="project" value="UniProtKB-UniRule"/>
</dbReference>
<dbReference type="GO" id="GO:0005886">
    <property type="term" value="C:plasma membrane"/>
    <property type="evidence" value="ECO:0007669"/>
    <property type="project" value="UniProtKB-SubCell"/>
</dbReference>
<dbReference type="NCBIfam" id="TIGR01511">
    <property type="entry name" value="ATPase-IB1_Cu"/>
    <property type="match status" value="1"/>
</dbReference>
<dbReference type="InterPro" id="IPR018303">
    <property type="entry name" value="ATPase_P-typ_P_site"/>
</dbReference>
<dbReference type="SUPFAM" id="SSF56784">
    <property type="entry name" value="HAD-like"/>
    <property type="match status" value="1"/>
</dbReference>
<dbReference type="FunFam" id="2.70.150.10:FF:000002">
    <property type="entry name" value="Copper-transporting ATPase 1, putative"/>
    <property type="match status" value="1"/>
</dbReference>
<evidence type="ECO:0000256" key="3">
    <source>
        <dbReference type="ARBA" id="ARBA00022539"/>
    </source>
</evidence>
<dbReference type="eggNOG" id="COG2217">
    <property type="taxonomic scope" value="Bacteria"/>
</dbReference>
<dbReference type="NCBIfam" id="TIGR01525">
    <property type="entry name" value="ATPase-IB_hvy"/>
    <property type="match status" value="1"/>
</dbReference>
<dbReference type="InterPro" id="IPR023214">
    <property type="entry name" value="HAD_sf"/>
</dbReference>
<evidence type="ECO:0000256" key="9">
    <source>
        <dbReference type="ARBA" id="ARBA00039103"/>
    </source>
</evidence>
<dbReference type="SUPFAM" id="SSF81653">
    <property type="entry name" value="Calcium ATPase, transduction domain A"/>
    <property type="match status" value="1"/>
</dbReference>
<dbReference type="InterPro" id="IPR051014">
    <property type="entry name" value="Cation_Transport_ATPase_IB"/>
</dbReference>
<proteinExistence type="inferred from homology"/>
<keyword evidence="14" id="KW-1185">Reference proteome</keyword>
<dbReference type="InterPro" id="IPR036412">
    <property type="entry name" value="HAD-like_sf"/>
</dbReference>
<feature type="transmembrane region" description="Helical" evidence="11">
    <location>
        <begin position="40"/>
        <end position="61"/>
    </location>
</feature>
<dbReference type="PROSITE" id="PS00154">
    <property type="entry name" value="ATPASE_E1_E2"/>
    <property type="match status" value="1"/>
</dbReference>
<dbReference type="InterPro" id="IPR027256">
    <property type="entry name" value="P-typ_ATPase_IB"/>
</dbReference>
<name>U5MRF2_CLOSA</name>
<dbReference type="GO" id="GO:0008551">
    <property type="term" value="F:P-type cadmium transporter activity"/>
    <property type="evidence" value="ECO:0007669"/>
    <property type="project" value="UniProtKB-EC"/>
</dbReference>
<dbReference type="OrthoDB" id="9813266at2"/>
<dbReference type="Pfam" id="PF00122">
    <property type="entry name" value="E1-E2_ATPase"/>
    <property type="match status" value="1"/>
</dbReference>
<dbReference type="SUPFAM" id="SSF81665">
    <property type="entry name" value="Calcium ATPase, transmembrane domain M"/>
    <property type="match status" value="1"/>
</dbReference>
<evidence type="ECO:0000256" key="8">
    <source>
        <dbReference type="ARBA" id="ARBA00023136"/>
    </source>
</evidence>
<keyword evidence="11" id="KW-1003">Cell membrane</keyword>
<evidence type="ECO:0000313" key="14">
    <source>
        <dbReference type="Proteomes" id="UP000017118"/>
    </source>
</evidence>
<feature type="transmembrane region" description="Helical" evidence="11">
    <location>
        <begin position="598"/>
        <end position="618"/>
    </location>
</feature>
<keyword evidence="3" id="KW-0104">Cadmium</keyword>
<dbReference type="Gene3D" id="2.70.150.10">
    <property type="entry name" value="Calcium-transporting ATPase, cytoplasmic transduction domain A"/>
    <property type="match status" value="1"/>
</dbReference>
<dbReference type="NCBIfam" id="TIGR01494">
    <property type="entry name" value="ATPase_P-type"/>
    <property type="match status" value="1"/>
</dbReference>
<comment type="similarity">
    <text evidence="2 11">Belongs to the cation transport ATPase (P-type) (TC 3.A.3) family. Type IB subfamily.</text>
</comment>
<dbReference type="SFLD" id="SFLDG00002">
    <property type="entry name" value="C1.7:_P-type_atpase_like"/>
    <property type="match status" value="1"/>
</dbReference>
<evidence type="ECO:0000259" key="12">
    <source>
        <dbReference type="Pfam" id="PF00122"/>
    </source>
</evidence>
<keyword evidence="11" id="KW-0067">ATP-binding</keyword>
<protein>
    <recommendedName>
        <fullName evidence="9">Cd(2+)-exporting ATPase</fullName>
        <ecNumber evidence="9">7.2.2.21</ecNumber>
    </recommendedName>
</protein>
<gene>
    <name evidence="13" type="primary">cadA</name>
    <name evidence="13" type="ORF">CLSA_c21070</name>
</gene>
<dbReference type="AlphaFoldDB" id="U5MRF2"/>
<dbReference type="RefSeq" id="WP_022746245.1">
    <property type="nucleotide sequence ID" value="NC_022571.1"/>
</dbReference>
<dbReference type="InterPro" id="IPR023298">
    <property type="entry name" value="ATPase_P-typ_TM_dom_sf"/>
</dbReference>
<feature type="transmembrane region" description="Helical" evidence="11">
    <location>
        <begin position="15"/>
        <end position="33"/>
    </location>
</feature>
<comment type="catalytic activity">
    <reaction evidence="10">
        <text>Cd(2+)(in) + ATP + H2O = Cd(2+)(out) + ADP + phosphate + H(+)</text>
        <dbReference type="Rhea" id="RHEA:12132"/>
        <dbReference type="ChEBI" id="CHEBI:15377"/>
        <dbReference type="ChEBI" id="CHEBI:15378"/>
        <dbReference type="ChEBI" id="CHEBI:30616"/>
        <dbReference type="ChEBI" id="CHEBI:43474"/>
        <dbReference type="ChEBI" id="CHEBI:48775"/>
        <dbReference type="ChEBI" id="CHEBI:456216"/>
        <dbReference type="EC" id="7.2.2.21"/>
    </reaction>
</comment>
<keyword evidence="13" id="KW-0378">Hydrolase</keyword>
<evidence type="ECO:0000256" key="6">
    <source>
        <dbReference type="ARBA" id="ARBA00022967"/>
    </source>
</evidence>
<keyword evidence="4 11" id="KW-0812">Transmembrane</keyword>
<dbReference type="EC" id="7.2.2.21" evidence="9"/>
<dbReference type="PATRIC" id="fig|1345695.10.peg.1389"/>
<dbReference type="KEGG" id="csb:CLSA_c21070"/>